<dbReference type="AlphaFoldDB" id="A0A2J7PVD0"/>
<accession>A0A2J7PVD0</accession>
<evidence type="ECO:0000256" key="1">
    <source>
        <dbReference type="SAM" id="MobiDB-lite"/>
    </source>
</evidence>
<keyword evidence="3" id="KW-1185">Reference proteome</keyword>
<comment type="caution">
    <text evidence="2">The sequence shown here is derived from an EMBL/GenBank/DDBJ whole genome shotgun (WGS) entry which is preliminary data.</text>
</comment>
<gene>
    <name evidence="2" type="ORF">B7P43_G14728</name>
</gene>
<dbReference type="Proteomes" id="UP000235965">
    <property type="component" value="Unassembled WGS sequence"/>
</dbReference>
<sequence>MDKLKLGPDTERHSSYSIIRGPETSELFTFTEVKPGLAVIKLEPNGGIDLDPDGVIDPEADNELDPLALNTERDGSVVDQDDLPCPLAFLAVEGKAEDGTWDAAAATVKVELDGETHCEQYGVHLEELNGVGKMTWNGYVELKRERGRPRKHVNMSEEEKLAKQRERNRLRKRRYRASKSQEALARERERNRLYMRKIRASLTNEEIKRQRETDRTHKKMSFMSVVPELSERNGMEKWHEGSRKHKRKPVIALTPQQLERQRERNRLYMRKFRASMSSEELERRREKDRLLKRRAREVMKHQKQDNTFQGRSEAVHKMLQSTDFWHYAAFVKEQNQLHLKNLHTTVMLENVNSLHGNLELSVESEGEEKFLCKREEV</sequence>
<organism evidence="2 3">
    <name type="scientific">Cryptotermes secundus</name>
    <dbReference type="NCBI Taxonomy" id="105785"/>
    <lineage>
        <taxon>Eukaryota</taxon>
        <taxon>Metazoa</taxon>
        <taxon>Ecdysozoa</taxon>
        <taxon>Arthropoda</taxon>
        <taxon>Hexapoda</taxon>
        <taxon>Insecta</taxon>
        <taxon>Pterygota</taxon>
        <taxon>Neoptera</taxon>
        <taxon>Polyneoptera</taxon>
        <taxon>Dictyoptera</taxon>
        <taxon>Blattodea</taxon>
        <taxon>Blattoidea</taxon>
        <taxon>Termitoidae</taxon>
        <taxon>Kalotermitidae</taxon>
        <taxon>Cryptotermitinae</taxon>
        <taxon>Cryptotermes</taxon>
    </lineage>
</organism>
<feature type="region of interest" description="Disordered" evidence="1">
    <location>
        <begin position="150"/>
        <end position="183"/>
    </location>
</feature>
<feature type="compositionally biased region" description="Basic and acidic residues" evidence="1">
    <location>
        <begin position="154"/>
        <end position="167"/>
    </location>
</feature>
<reference evidence="2 3" key="1">
    <citation type="submission" date="2017-12" db="EMBL/GenBank/DDBJ databases">
        <title>Hemimetabolous genomes reveal molecular basis of termite eusociality.</title>
        <authorList>
            <person name="Harrison M.C."/>
            <person name="Jongepier E."/>
            <person name="Robertson H.M."/>
            <person name="Arning N."/>
            <person name="Bitard-Feildel T."/>
            <person name="Chao H."/>
            <person name="Childers C.P."/>
            <person name="Dinh H."/>
            <person name="Doddapaneni H."/>
            <person name="Dugan S."/>
            <person name="Gowin J."/>
            <person name="Greiner C."/>
            <person name="Han Y."/>
            <person name="Hu H."/>
            <person name="Hughes D.S.T."/>
            <person name="Huylmans A.-K."/>
            <person name="Kemena C."/>
            <person name="Kremer L.P.M."/>
            <person name="Lee S.L."/>
            <person name="Lopez-Ezquerra A."/>
            <person name="Mallet L."/>
            <person name="Monroy-Kuhn J.M."/>
            <person name="Moser A."/>
            <person name="Murali S.C."/>
            <person name="Muzny D.M."/>
            <person name="Otani S."/>
            <person name="Piulachs M.-D."/>
            <person name="Poelchau M."/>
            <person name="Qu J."/>
            <person name="Schaub F."/>
            <person name="Wada-Katsumata A."/>
            <person name="Worley K.C."/>
            <person name="Xie Q."/>
            <person name="Ylla G."/>
            <person name="Poulsen M."/>
            <person name="Gibbs R.A."/>
            <person name="Schal C."/>
            <person name="Richards S."/>
            <person name="Belles X."/>
            <person name="Korb J."/>
            <person name="Bornberg-Bauer E."/>
        </authorList>
    </citation>
    <scope>NUCLEOTIDE SEQUENCE [LARGE SCALE GENOMIC DNA]</scope>
    <source>
        <tissue evidence="2">Whole body</tissue>
    </source>
</reference>
<proteinExistence type="predicted"/>
<evidence type="ECO:0000313" key="3">
    <source>
        <dbReference type="Proteomes" id="UP000235965"/>
    </source>
</evidence>
<protein>
    <submittedName>
        <fullName evidence="2">Uncharacterized protein</fullName>
    </submittedName>
</protein>
<dbReference type="OrthoDB" id="10547066at2759"/>
<name>A0A2J7PVD0_9NEOP</name>
<feature type="compositionally biased region" description="Basic residues" evidence="1">
    <location>
        <begin position="168"/>
        <end position="177"/>
    </location>
</feature>
<evidence type="ECO:0000313" key="2">
    <source>
        <dbReference type="EMBL" id="PNF20281.1"/>
    </source>
</evidence>
<dbReference type="EMBL" id="NEVH01020965">
    <property type="protein sequence ID" value="PNF20281.1"/>
    <property type="molecule type" value="Genomic_DNA"/>
</dbReference>